<dbReference type="Gene3D" id="2.40.70.10">
    <property type="entry name" value="Acid Proteases"/>
    <property type="match status" value="1"/>
</dbReference>
<dbReference type="InterPro" id="IPR021109">
    <property type="entry name" value="Peptidase_aspartic_dom_sf"/>
</dbReference>
<protein>
    <recommendedName>
        <fullName evidence="4">WD40 repeat domain-containing protein</fullName>
    </recommendedName>
</protein>
<dbReference type="PANTHER" id="PTHR19879:SF9">
    <property type="entry name" value="TRANSCRIPTION INITIATION FACTOR TFIID SUBUNIT 5"/>
    <property type="match status" value="1"/>
</dbReference>
<comment type="caution">
    <text evidence="2">The sequence shown here is derived from an EMBL/GenBank/DDBJ whole genome shotgun (WGS) entry which is preliminary data.</text>
</comment>
<gene>
    <name evidence="2" type="ORF">D7Y13_36765</name>
</gene>
<dbReference type="InterPro" id="IPR015943">
    <property type="entry name" value="WD40/YVTN_repeat-like_dom_sf"/>
</dbReference>
<dbReference type="PROSITE" id="PS50082">
    <property type="entry name" value="WD_REPEATS_2"/>
    <property type="match status" value="1"/>
</dbReference>
<keyword evidence="1" id="KW-0853">WD repeat</keyword>
<evidence type="ECO:0000256" key="1">
    <source>
        <dbReference type="PROSITE-ProRule" id="PRU00221"/>
    </source>
</evidence>
<dbReference type="Pfam" id="PF13650">
    <property type="entry name" value="Asp_protease_2"/>
    <property type="match status" value="1"/>
</dbReference>
<evidence type="ECO:0000313" key="2">
    <source>
        <dbReference type="EMBL" id="RKH92435.1"/>
    </source>
</evidence>
<feature type="repeat" description="WD" evidence="1">
    <location>
        <begin position="450"/>
        <end position="481"/>
    </location>
</feature>
<dbReference type="PANTHER" id="PTHR19879">
    <property type="entry name" value="TRANSCRIPTION INITIATION FACTOR TFIID"/>
    <property type="match status" value="1"/>
</dbReference>
<dbReference type="EMBL" id="RAWI01000483">
    <property type="protein sequence ID" value="RKH92435.1"/>
    <property type="molecule type" value="Genomic_DNA"/>
</dbReference>
<dbReference type="InterPro" id="IPR011047">
    <property type="entry name" value="Quinoprotein_ADH-like_sf"/>
</dbReference>
<reference evidence="2 3" key="1">
    <citation type="submission" date="2018-09" db="EMBL/GenBank/DDBJ databases">
        <authorList>
            <person name="Livingstone P.G."/>
            <person name="Whitworth D.E."/>
        </authorList>
    </citation>
    <scope>NUCLEOTIDE SEQUENCE [LARGE SCALE GENOMIC DNA]</scope>
    <source>
        <strain evidence="2 3">CA031B</strain>
    </source>
</reference>
<evidence type="ECO:0000313" key="3">
    <source>
        <dbReference type="Proteomes" id="UP000278907"/>
    </source>
</evidence>
<name>A0ABX9Q6C4_9BACT</name>
<dbReference type="InterPro" id="IPR001680">
    <property type="entry name" value="WD40_rpt"/>
</dbReference>
<dbReference type="SUPFAM" id="SSF50998">
    <property type="entry name" value="Quinoprotein alcohol dehydrogenase-like"/>
    <property type="match status" value="1"/>
</dbReference>
<dbReference type="Gene3D" id="2.130.10.10">
    <property type="entry name" value="YVTN repeat-like/Quinoprotein amine dehydrogenase"/>
    <property type="match status" value="2"/>
</dbReference>
<accession>A0ABX9Q6C4</accession>
<evidence type="ECO:0008006" key="4">
    <source>
        <dbReference type="Google" id="ProtNLM"/>
    </source>
</evidence>
<dbReference type="Pfam" id="PF00400">
    <property type="entry name" value="WD40"/>
    <property type="match status" value="4"/>
</dbReference>
<sequence length="560" mass="58116">MSARAGGFVLAGILCLTGCGHARVGLSPDTLTRLEATPGGYLTGPVEGFGTKPAVLNRKDFIWALDFAPRGGRVAYTRLGNKAYHVSVWSLDAGAAKPDGADARAPVMLADPEVNAQQYDLEGVSFSPDGALVATVSRSGAVQLFDAATGAQKGALATEEPLVSVAFHPDGRWLAVGSAQGLVTLLSVPGLAFGAESRLHVGPVSALAFAPDGTLYSGGWDGHVRASDTPEQSLRPDVARTHFERRGGFAAVQGSLNGGPPVVLALDSRLPGVVLTTAAATASGIDVAFLKDTVTVPGALGNTVARLARAQTLRFKALVLRGVDVAVCDACVPQGSQGVLGTAFSDRVDTVFDETTAEAVLTLKGGVPEGTPEVVARGLTPKADFPFPAHVNDVTVDARGQRLGVAFSEEKAERNRKVYERERKGLEDPQGPWNAGALVDAGSGKVLRKWEVHHGVVSSAAISPDGRSLASGGWDKTVQLFTEAEPLPRGTLEFGWSVRRVRFAPDGRQVGVAAWTPQKVTGNQESDPAAMVVGVHYASPAVEARATVAAPPAVEATPAQ</sequence>
<proteinExistence type="predicted"/>
<keyword evidence="3" id="KW-1185">Reference proteome</keyword>
<organism evidence="2 3">
    <name type="scientific">Corallococcus praedator</name>
    <dbReference type="NCBI Taxonomy" id="2316724"/>
    <lineage>
        <taxon>Bacteria</taxon>
        <taxon>Pseudomonadati</taxon>
        <taxon>Myxococcota</taxon>
        <taxon>Myxococcia</taxon>
        <taxon>Myxococcales</taxon>
        <taxon>Cystobacterineae</taxon>
        <taxon>Myxococcaceae</taxon>
        <taxon>Corallococcus</taxon>
    </lineage>
</organism>
<dbReference type="RefSeq" id="WP_120585908.1">
    <property type="nucleotide sequence ID" value="NZ_RAWI01000483.1"/>
</dbReference>
<dbReference type="SMART" id="SM00320">
    <property type="entry name" value="WD40"/>
    <property type="match status" value="4"/>
</dbReference>
<dbReference type="Proteomes" id="UP000278907">
    <property type="component" value="Unassembled WGS sequence"/>
</dbReference>